<evidence type="ECO:0000313" key="3">
    <source>
        <dbReference type="Proteomes" id="UP001140513"/>
    </source>
</evidence>
<organism evidence="2 3">
    <name type="scientific">Didymosphaeria variabile</name>
    <dbReference type="NCBI Taxonomy" id="1932322"/>
    <lineage>
        <taxon>Eukaryota</taxon>
        <taxon>Fungi</taxon>
        <taxon>Dikarya</taxon>
        <taxon>Ascomycota</taxon>
        <taxon>Pezizomycotina</taxon>
        <taxon>Dothideomycetes</taxon>
        <taxon>Pleosporomycetidae</taxon>
        <taxon>Pleosporales</taxon>
        <taxon>Massarineae</taxon>
        <taxon>Didymosphaeriaceae</taxon>
        <taxon>Didymosphaeria</taxon>
    </lineage>
</organism>
<name>A0A9W8X8J1_9PLEO</name>
<accession>A0A9W8X8J1</accession>
<evidence type="ECO:0000256" key="1">
    <source>
        <dbReference type="SAM" id="MobiDB-lite"/>
    </source>
</evidence>
<evidence type="ECO:0000313" key="2">
    <source>
        <dbReference type="EMBL" id="KAJ4344372.1"/>
    </source>
</evidence>
<gene>
    <name evidence="2" type="ORF">N0V89_012112</name>
</gene>
<feature type="compositionally biased region" description="Polar residues" evidence="1">
    <location>
        <begin position="1"/>
        <end position="14"/>
    </location>
</feature>
<sequence length="257" mass="28621">MAPTAKNATLNVPKTMTLGPPKRSKKTARTQTRPKKATKQATLPQGYRVLKKPVSGSCAVSKILKQTTEAGVVPNSSSEEATAPSIRSLLAQREEDLAWQRRELARQDKARDRRAEQIATRGFFHKGRWIRPEVKEPFIIKVERGTKGTEDNPIEIHDEDSSRHIASEKDTLAVDTARYLRLRKARVESDSKVDNADEGRPRMGRGPDITSSFDHRYPHIAELLEDKMLDEQDDAGSLCDFVATDEGSDGGDMDVDG</sequence>
<dbReference type="EMBL" id="JAPEUX010000010">
    <property type="protein sequence ID" value="KAJ4344372.1"/>
    <property type="molecule type" value="Genomic_DNA"/>
</dbReference>
<protein>
    <submittedName>
        <fullName evidence="2">Uncharacterized protein</fullName>
    </submittedName>
</protein>
<reference evidence="2" key="1">
    <citation type="submission" date="2022-10" db="EMBL/GenBank/DDBJ databases">
        <title>Tapping the CABI collections for fungal endophytes: first genome assemblies for Collariella, Neodidymelliopsis, Ascochyta clinopodiicola, Didymella pomorum, Didymosphaeria variabile, Neocosmospora piperis and Neocucurbitaria cava.</title>
        <authorList>
            <person name="Hill R."/>
        </authorList>
    </citation>
    <scope>NUCLEOTIDE SEQUENCE</scope>
    <source>
        <strain evidence="2">IMI 356815</strain>
    </source>
</reference>
<feature type="compositionally biased region" description="Basic and acidic residues" evidence="1">
    <location>
        <begin position="190"/>
        <end position="201"/>
    </location>
</feature>
<dbReference type="OrthoDB" id="3800164at2759"/>
<dbReference type="RefSeq" id="XP_056064824.1">
    <property type="nucleotide sequence ID" value="XM_056220837.1"/>
</dbReference>
<feature type="region of interest" description="Disordered" evidence="1">
    <location>
        <begin position="190"/>
        <end position="212"/>
    </location>
</feature>
<keyword evidence="3" id="KW-1185">Reference proteome</keyword>
<dbReference type="Proteomes" id="UP001140513">
    <property type="component" value="Unassembled WGS sequence"/>
</dbReference>
<feature type="compositionally biased region" description="Basic residues" evidence="1">
    <location>
        <begin position="22"/>
        <end position="38"/>
    </location>
</feature>
<dbReference type="GeneID" id="80915642"/>
<comment type="caution">
    <text evidence="2">The sequence shown here is derived from an EMBL/GenBank/DDBJ whole genome shotgun (WGS) entry which is preliminary data.</text>
</comment>
<feature type="region of interest" description="Disordered" evidence="1">
    <location>
        <begin position="1"/>
        <end position="48"/>
    </location>
</feature>
<dbReference type="AlphaFoldDB" id="A0A9W8X8J1"/>
<proteinExistence type="predicted"/>